<keyword evidence="8" id="KW-1185">Reference proteome</keyword>
<proteinExistence type="predicted"/>
<organism evidence="7 8">
    <name type="scientific">Pantoea wallisii</name>
    <dbReference type="NCBI Taxonomy" id="1076551"/>
    <lineage>
        <taxon>Bacteria</taxon>
        <taxon>Pseudomonadati</taxon>
        <taxon>Pseudomonadota</taxon>
        <taxon>Gammaproteobacteria</taxon>
        <taxon>Enterobacterales</taxon>
        <taxon>Erwiniaceae</taxon>
        <taxon>Pantoea</taxon>
    </lineage>
</organism>
<dbReference type="EMBL" id="MLFS01000006">
    <property type="protein sequence ID" value="ORM74562.1"/>
    <property type="molecule type" value="Genomic_DNA"/>
</dbReference>
<evidence type="ECO:0000256" key="5">
    <source>
        <dbReference type="SAM" id="Phobius"/>
    </source>
</evidence>
<dbReference type="GO" id="GO:0016020">
    <property type="term" value="C:membrane"/>
    <property type="evidence" value="ECO:0007669"/>
    <property type="project" value="UniProtKB-SubCell"/>
</dbReference>
<feature type="transmembrane region" description="Helical" evidence="5">
    <location>
        <begin position="12"/>
        <end position="31"/>
    </location>
</feature>
<sequence>MLFLKKLEKLEVTSAVSFMAFLLLLPVFTGVGKVNNIFHLSIASMLIYMIALRKNPFALDYNYKKGLAVVFSFLIYYSLTNLWSDNPANIESTLKHSLYFMFFILMFNHCIKRYGILKVHLLIFLGCFSLLCLTILFVDKSTILINRLNHGFLYAPSNVIDLGGYFAIGIISGLIVARESGRHWIYLPAALLFIGLLLTQSRGPLLALLVSLIVLFAKYKNVHIRHVVYICLSISIIALFFYFTDYGNEFYARIILSYKQSFIRFGIWDFSFREGLAHPILGWGFDKEINFINSIGQHVTTTHSVYFSAFLKGGIIGVIFLSAVIIVSLMQAYKKYHQGLGLEASAYLFSIIFFITQGMFVIGGPGEAWMLFWLPLAMVMSTQRK</sequence>
<feature type="transmembrane region" description="Helical" evidence="5">
    <location>
        <begin position="184"/>
        <end position="217"/>
    </location>
</feature>
<feature type="transmembrane region" description="Helical" evidence="5">
    <location>
        <begin position="119"/>
        <end position="138"/>
    </location>
</feature>
<dbReference type="Proteomes" id="UP000193104">
    <property type="component" value="Unassembled WGS sequence"/>
</dbReference>
<evidence type="ECO:0000256" key="4">
    <source>
        <dbReference type="ARBA" id="ARBA00023136"/>
    </source>
</evidence>
<keyword evidence="2 5" id="KW-0812">Transmembrane</keyword>
<evidence type="ECO:0000259" key="6">
    <source>
        <dbReference type="Pfam" id="PF04932"/>
    </source>
</evidence>
<comment type="subcellular location">
    <subcellularLocation>
        <location evidence="1">Membrane</location>
        <topology evidence="1">Multi-pass membrane protein</topology>
    </subcellularLocation>
</comment>
<comment type="caution">
    <text evidence="7">The sequence shown here is derived from an EMBL/GenBank/DDBJ whole genome shotgun (WGS) entry which is preliminary data.</text>
</comment>
<evidence type="ECO:0000256" key="1">
    <source>
        <dbReference type="ARBA" id="ARBA00004141"/>
    </source>
</evidence>
<keyword evidence="4 5" id="KW-0472">Membrane</keyword>
<feature type="transmembrane region" description="Helical" evidence="5">
    <location>
        <begin position="223"/>
        <end position="243"/>
    </location>
</feature>
<dbReference type="AlphaFoldDB" id="A0A1X1DD05"/>
<protein>
    <recommendedName>
        <fullName evidence="6">O-antigen ligase-related domain-containing protein</fullName>
    </recommendedName>
</protein>
<dbReference type="InterPro" id="IPR051533">
    <property type="entry name" value="WaaL-like"/>
</dbReference>
<feature type="transmembrane region" description="Helical" evidence="5">
    <location>
        <begin position="158"/>
        <end position="177"/>
    </location>
</feature>
<dbReference type="RefSeq" id="WP_128599814.1">
    <property type="nucleotide sequence ID" value="NZ_MLFS01000006.1"/>
</dbReference>
<feature type="transmembrane region" description="Helical" evidence="5">
    <location>
        <begin position="37"/>
        <end position="54"/>
    </location>
</feature>
<name>A0A1X1DD05_9GAMM</name>
<dbReference type="PANTHER" id="PTHR37422">
    <property type="entry name" value="TEICHURONIC ACID BIOSYNTHESIS PROTEIN TUAE"/>
    <property type="match status" value="1"/>
</dbReference>
<evidence type="ECO:0000313" key="7">
    <source>
        <dbReference type="EMBL" id="ORM74562.1"/>
    </source>
</evidence>
<evidence type="ECO:0000256" key="3">
    <source>
        <dbReference type="ARBA" id="ARBA00022989"/>
    </source>
</evidence>
<dbReference type="OrthoDB" id="8534453at2"/>
<dbReference type="STRING" id="1076551.HA48_03530"/>
<feature type="transmembrane region" description="Helical" evidence="5">
    <location>
        <begin position="345"/>
        <end position="376"/>
    </location>
</feature>
<evidence type="ECO:0000313" key="8">
    <source>
        <dbReference type="Proteomes" id="UP000193104"/>
    </source>
</evidence>
<evidence type="ECO:0000256" key="2">
    <source>
        <dbReference type="ARBA" id="ARBA00022692"/>
    </source>
</evidence>
<dbReference type="InterPro" id="IPR007016">
    <property type="entry name" value="O-antigen_ligase-rel_domated"/>
</dbReference>
<feature type="transmembrane region" description="Helical" evidence="5">
    <location>
        <begin position="96"/>
        <end position="112"/>
    </location>
</feature>
<feature type="transmembrane region" description="Helical" evidence="5">
    <location>
        <begin position="313"/>
        <end position="333"/>
    </location>
</feature>
<reference evidence="7 8" key="1">
    <citation type="journal article" date="2017" name="Antonie Van Leeuwenhoek">
        <title>Phylogenomic resolution of the bacterial genus Pantoea and its relationship with Erwinia and Tatumella.</title>
        <authorList>
            <person name="Palmer M."/>
            <person name="Steenkamp E.T."/>
            <person name="Coetzee M.P."/>
            <person name="Chan W.Y."/>
            <person name="van Zyl E."/>
            <person name="De Maayer P."/>
            <person name="Coutinho T.A."/>
            <person name="Blom J."/>
            <person name="Smits T.H."/>
            <person name="Duffy B."/>
            <person name="Venter S.N."/>
        </authorList>
    </citation>
    <scope>NUCLEOTIDE SEQUENCE [LARGE SCALE GENOMIC DNA]</scope>
    <source>
        <strain evidence="7 8">LMG 26277</strain>
    </source>
</reference>
<feature type="domain" description="O-antigen ligase-related" evidence="6">
    <location>
        <begin position="189"/>
        <end position="321"/>
    </location>
</feature>
<gene>
    <name evidence="7" type="ORF">HA48_03530</name>
</gene>
<feature type="transmembrane region" description="Helical" evidence="5">
    <location>
        <begin position="66"/>
        <end position="84"/>
    </location>
</feature>
<dbReference type="Pfam" id="PF04932">
    <property type="entry name" value="Wzy_C"/>
    <property type="match status" value="1"/>
</dbReference>
<dbReference type="PANTHER" id="PTHR37422:SF13">
    <property type="entry name" value="LIPOPOLYSACCHARIDE BIOSYNTHESIS PROTEIN PA4999-RELATED"/>
    <property type="match status" value="1"/>
</dbReference>
<keyword evidence="3 5" id="KW-1133">Transmembrane helix</keyword>
<accession>A0A1X1DD05</accession>